<evidence type="ECO:0000313" key="2">
    <source>
        <dbReference type="EMBL" id="ACR35157.1"/>
    </source>
</evidence>
<feature type="region of interest" description="Disordered" evidence="1">
    <location>
        <begin position="28"/>
        <end position="47"/>
    </location>
</feature>
<evidence type="ECO:0000256" key="1">
    <source>
        <dbReference type="SAM" id="MobiDB-lite"/>
    </source>
</evidence>
<reference evidence="2" key="1">
    <citation type="journal article" date="2009" name="PLoS Genet.">
        <title>Sequencing, mapping, and analysis of 27,455 maize full-length cDNAs.</title>
        <authorList>
            <person name="Soderlund C."/>
            <person name="Descour A."/>
            <person name="Kudrna D."/>
            <person name="Bomhoff M."/>
            <person name="Boyd L."/>
            <person name="Currie J."/>
            <person name="Angelova A."/>
            <person name="Collura K."/>
            <person name="Wissotski M."/>
            <person name="Ashley E."/>
            <person name="Morrow D."/>
            <person name="Fernandes J."/>
            <person name="Walbot V."/>
            <person name="Yu Y."/>
        </authorList>
    </citation>
    <scope>NUCLEOTIDE SEQUENCE</scope>
    <source>
        <strain evidence="2">B73</strain>
    </source>
</reference>
<protein>
    <submittedName>
        <fullName evidence="2">Uncharacterized protein</fullName>
    </submittedName>
</protein>
<sequence length="117" mass="12405">MVQKKKTQQPTNELQLKRFKVHCDAAGSGSLASRSSSSKPVKTTESVSLGMNLRSAEGTRSSSCRVRARSPGFGKCGTTRGLGMAGEMSSNSKPCCFRADVTNSYSEPVASPGRNMP</sequence>
<organism evidence="2">
    <name type="scientific">Zea mays</name>
    <name type="common">Maize</name>
    <dbReference type="NCBI Taxonomy" id="4577"/>
    <lineage>
        <taxon>Eukaryota</taxon>
        <taxon>Viridiplantae</taxon>
        <taxon>Streptophyta</taxon>
        <taxon>Embryophyta</taxon>
        <taxon>Tracheophyta</taxon>
        <taxon>Spermatophyta</taxon>
        <taxon>Magnoliopsida</taxon>
        <taxon>Liliopsida</taxon>
        <taxon>Poales</taxon>
        <taxon>Poaceae</taxon>
        <taxon>PACMAD clade</taxon>
        <taxon>Panicoideae</taxon>
        <taxon>Andropogonodae</taxon>
        <taxon>Andropogoneae</taxon>
        <taxon>Tripsacinae</taxon>
        <taxon>Zea</taxon>
    </lineage>
</organism>
<name>C4J1V7_MAIZE</name>
<reference evidence="2" key="2">
    <citation type="submission" date="2012-06" db="EMBL/GenBank/DDBJ databases">
        <authorList>
            <person name="Yu Y."/>
            <person name="Currie J."/>
            <person name="Lomeli R."/>
            <person name="Angelova A."/>
            <person name="Collura K."/>
            <person name="Wissotski M."/>
            <person name="Campos D."/>
            <person name="Kudrna D."/>
            <person name="Golser W."/>
            <person name="Ashely E."/>
            <person name="Descour A."/>
            <person name="Fernandes J."/>
            <person name="Soderlund C."/>
            <person name="Walbot V."/>
        </authorList>
    </citation>
    <scope>NUCLEOTIDE SEQUENCE</scope>
    <source>
        <strain evidence="2">B73</strain>
    </source>
</reference>
<accession>C4J1V7</accession>
<feature type="compositionally biased region" description="Low complexity" evidence="1">
    <location>
        <begin position="28"/>
        <end position="38"/>
    </location>
</feature>
<dbReference type="AlphaFoldDB" id="C4J1V7"/>
<dbReference type="EMBL" id="BT084804">
    <property type="protein sequence ID" value="ACR35157.1"/>
    <property type="molecule type" value="mRNA"/>
</dbReference>
<proteinExistence type="evidence at transcript level"/>